<keyword evidence="9" id="KW-1185">Reference proteome</keyword>
<feature type="transmembrane region" description="Helical" evidence="6">
    <location>
        <begin position="335"/>
        <end position="357"/>
    </location>
</feature>
<feature type="transmembrane region" description="Helical" evidence="6">
    <location>
        <begin position="199"/>
        <end position="221"/>
    </location>
</feature>
<evidence type="ECO:0000259" key="7">
    <source>
        <dbReference type="PROSITE" id="PS50850"/>
    </source>
</evidence>
<dbReference type="STRING" id="1231336.L248_2038"/>
<evidence type="ECO:0000256" key="1">
    <source>
        <dbReference type="ARBA" id="ARBA00004651"/>
    </source>
</evidence>
<evidence type="ECO:0000256" key="2">
    <source>
        <dbReference type="ARBA" id="ARBA00022448"/>
    </source>
</evidence>
<dbReference type="eggNOG" id="COG0477">
    <property type="taxonomic scope" value="Bacteria"/>
</dbReference>
<comment type="subcellular location">
    <subcellularLocation>
        <location evidence="1">Cell membrane</location>
        <topology evidence="1">Multi-pass membrane protein</topology>
    </subcellularLocation>
</comment>
<feature type="transmembrane region" description="Helical" evidence="6">
    <location>
        <begin position="82"/>
        <end position="104"/>
    </location>
</feature>
<dbReference type="AlphaFoldDB" id="U4TX87"/>
<dbReference type="RefSeq" id="WP_022528905.1">
    <property type="nucleotide sequence ID" value="NZ_KI271584.1"/>
</dbReference>
<organism evidence="8 9">
    <name type="scientific">Schleiferilactobacillus shenzhenensis LY-73</name>
    <dbReference type="NCBI Taxonomy" id="1231336"/>
    <lineage>
        <taxon>Bacteria</taxon>
        <taxon>Bacillati</taxon>
        <taxon>Bacillota</taxon>
        <taxon>Bacilli</taxon>
        <taxon>Lactobacillales</taxon>
        <taxon>Lactobacillaceae</taxon>
        <taxon>Schleiferilactobacillus</taxon>
    </lineage>
</organism>
<name>U4TX87_9LACO</name>
<feature type="transmembrane region" description="Helical" evidence="6">
    <location>
        <begin position="274"/>
        <end position="294"/>
    </location>
</feature>
<feature type="transmembrane region" description="Helical" evidence="6">
    <location>
        <begin position="300"/>
        <end position="323"/>
    </location>
</feature>
<feature type="transmembrane region" description="Helical" evidence="6">
    <location>
        <begin position="233"/>
        <end position="253"/>
    </location>
</feature>
<feature type="transmembrane region" description="Helical" evidence="6">
    <location>
        <begin position="409"/>
        <end position="426"/>
    </location>
</feature>
<keyword evidence="5 6" id="KW-0472">Membrane</keyword>
<dbReference type="InterPro" id="IPR036259">
    <property type="entry name" value="MFS_trans_sf"/>
</dbReference>
<feature type="transmembrane region" description="Helical" evidence="6">
    <location>
        <begin position="141"/>
        <end position="160"/>
    </location>
</feature>
<dbReference type="CDD" id="cd17321">
    <property type="entry name" value="MFS_MMR_MDR_like"/>
    <property type="match status" value="1"/>
</dbReference>
<gene>
    <name evidence="8" type="ORF">L248_2038</name>
</gene>
<evidence type="ECO:0000256" key="5">
    <source>
        <dbReference type="ARBA" id="ARBA00023136"/>
    </source>
</evidence>
<evidence type="ECO:0000256" key="4">
    <source>
        <dbReference type="ARBA" id="ARBA00022989"/>
    </source>
</evidence>
<dbReference type="InterPro" id="IPR020846">
    <property type="entry name" value="MFS_dom"/>
</dbReference>
<feature type="transmembrane region" description="Helical" evidence="6">
    <location>
        <begin position="110"/>
        <end position="129"/>
    </location>
</feature>
<dbReference type="PANTHER" id="PTHR42718">
    <property type="entry name" value="MAJOR FACILITATOR SUPERFAMILY MULTIDRUG TRANSPORTER MFSC"/>
    <property type="match status" value="1"/>
</dbReference>
<dbReference type="Gene3D" id="1.20.1720.10">
    <property type="entry name" value="Multidrug resistance protein D"/>
    <property type="match status" value="1"/>
</dbReference>
<sequence>MTTAPSAKKTSSPWLLAILSCGFIMAVLDTTGVVLAVPEIKKFLVVSMGSSIWIINAYILSLSTLLLLAGNLANKYGARRMLVTGMVLFILASLGCAFAGSITLLIALRFIQGIGAALFMPSSMVILYAAYAPSGQLPKMLGIWTAIISVATGTGSFIGGTLLQLFVWRSVFLINIPLGLLTITYILRQVPVDKKDATVKIDLLSNLLLVCTLASGVIFLVEGNQFGYGRWRILIFLGLTILFGGLFALRLVHSQAPIIPKVLLGKPEFTAMNLVGLLTNVSLYGIVLVLGLYYQMALHLSAMTAGLLILPGMTVLIFGNMVYAKFSDRIAPARLAAGAALVTLLGAGSMLLLAYLLAPLPLWAIILNFAVMSSGIGVVVPASTTLLMAAAGKTHASVAGAALNANKQIGGLFGTAIMGIVIANGGTNWAGIMQWTFLINVVLYLLAMVLIGRLAGRKVPAAAPTDDPD</sequence>
<dbReference type="Gene3D" id="1.20.1250.20">
    <property type="entry name" value="MFS general substrate transporter like domains"/>
    <property type="match status" value="1"/>
</dbReference>
<feature type="transmembrane region" description="Helical" evidence="6">
    <location>
        <begin position="432"/>
        <end position="451"/>
    </location>
</feature>
<dbReference type="PANTHER" id="PTHR42718:SF40">
    <property type="entry name" value="METHYLENOMYCIN A RESISTANCE PROTEIN"/>
    <property type="match status" value="1"/>
</dbReference>
<reference evidence="9" key="1">
    <citation type="journal article" date="2013" name="Genome Announc.">
        <title>Whole-Genome Sequencing of Lactobacillus shenzhenensis Strain LY-73T.</title>
        <authorList>
            <person name="Lin Z."/>
            <person name="Liu Z."/>
            <person name="Yang R."/>
            <person name="Zou Y."/>
            <person name="Wan D."/>
            <person name="Chen J."/>
            <person name="Guo M."/>
            <person name="Zhao J."/>
            <person name="Fang C."/>
            <person name="Yang R."/>
            <person name="Liu F."/>
        </authorList>
    </citation>
    <scope>NUCLEOTIDE SEQUENCE [LARGE SCALE GENOMIC DNA]</scope>
    <source>
        <strain evidence="9">LY-73</strain>
    </source>
</reference>
<evidence type="ECO:0000256" key="3">
    <source>
        <dbReference type="ARBA" id="ARBA00022692"/>
    </source>
</evidence>
<dbReference type="GO" id="GO:0022857">
    <property type="term" value="F:transmembrane transporter activity"/>
    <property type="evidence" value="ECO:0007669"/>
    <property type="project" value="InterPro"/>
</dbReference>
<feature type="transmembrane region" description="Helical" evidence="6">
    <location>
        <begin position="166"/>
        <end position="187"/>
    </location>
</feature>
<dbReference type="HOGENOM" id="CLU_000960_28_2_9"/>
<keyword evidence="2" id="KW-0813">Transport</keyword>
<dbReference type="OrthoDB" id="2321349at2"/>
<evidence type="ECO:0000313" key="8">
    <source>
        <dbReference type="EMBL" id="ERL65962.1"/>
    </source>
</evidence>
<feature type="transmembrane region" description="Helical" evidence="6">
    <location>
        <begin position="52"/>
        <end position="70"/>
    </location>
</feature>
<feature type="transmembrane region" description="Helical" evidence="6">
    <location>
        <begin position="363"/>
        <end position="388"/>
    </location>
</feature>
<proteinExistence type="predicted"/>
<evidence type="ECO:0000256" key="6">
    <source>
        <dbReference type="SAM" id="Phobius"/>
    </source>
</evidence>
<dbReference type="GO" id="GO:0005886">
    <property type="term" value="C:plasma membrane"/>
    <property type="evidence" value="ECO:0007669"/>
    <property type="project" value="UniProtKB-SubCell"/>
</dbReference>
<feature type="domain" description="Major facilitator superfamily (MFS) profile" evidence="7">
    <location>
        <begin position="15"/>
        <end position="459"/>
    </location>
</feature>
<keyword evidence="4 6" id="KW-1133">Transmembrane helix</keyword>
<dbReference type="Proteomes" id="UP000030647">
    <property type="component" value="Unassembled WGS sequence"/>
</dbReference>
<dbReference type="InterPro" id="IPR011701">
    <property type="entry name" value="MFS"/>
</dbReference>
<dbReference type="PROSITE" id="PS50850">
    <property type="entry name" value="MFS"/>
    <property type="match status" value="1"/>
</dbReference>
<dbReference type="Pfam" id="PF07690">
    <property type="entry name" value="MFS_1"/>
    <property type="match status" value="1"/>
</dbReference>
<dbReference type="SUPFAM" id="SSF103473">
    <property type="entry name" value="MFS general substrate transporter"/>
    <property type="match status" value="1"/>
</dbReference>
<keyword evidence="3 6" id="KW-0812">Transmembrane</keyword>
<protein>
    <recommendedName>
        <fullName evidence="7">Major facilitator superfamily (MFS) profile domain-containing protein</fullName>
    </recommendedName>
</protein>
<accession>U4TX87</accession>
<evidence type="ECO:0000313" key="9">
    <source>
        <dbReference type="Proteomes" id="UP000030647"/>
    </source>
</evidence>
<dbReference type="EMBL" id="KI271584">
    <property type="protein sequence ID" value="ERL65962.1"/>
    <property type="molecule type" value="Genomic_DNA"/>
</dbReference>